<dbReference type="RefSeq" id="WP_379560920.1">
    <property type="nucleotide sequence ID" value="NZ_CP085256.1"/>
</dbReference>
<dbReference type="PANTHER" id="PTHR42852:SF12">
    <property type="entry name" value="THIOL-DISULFIDE OXIDOREDUCTASE YKUV"/>
    <property type="match status" value="1"/>
</dbReference>
<dbReference type="InterPro" id="IPR013766">
    <property type="entry name" value="Thioredoxin_domain"/>
</dbReference>
<dbReference type="PANTHER" id="PTHR42852">
    <property type="entry name" value="THIOL:DISULFIDE INTERCHANGE PROTEIN DSBE"/>
    <property type="match status" value="1"/>
</dbReference>
<accession>A0ABW5PYI4</accession>
<dbReference type="InterPro" id="IPR036249">
    <property type="entry name" value="Thioredoxin-like_sf"/>
</dbReference>
<evidence type="ECO:0000313" key="3">
    <source>
        <dbReference type="EMBL" id="MFD2628231.1"/>
    </source>
</evidence>
<dbReference type="Gene3D" id="3.40.30.10">
    <property type="entry name" value="Glutaredoxin"/>
    <property type="match status" value="1"/>
</dbReference>
<dbReference type="Pfam" id="PF00578">
    <property type="entry name" value="AhpC-TSA"/>
    <property type="match status" value="1"/>
</dbReference>
<reference evidence="4" key="1">
    <citation type="journal article" date="2019" name="Int. J. Syst. Evol. Microbiol.">
        <title>The Global Catalogue of Microorganisms (GCM) 10K type strain sequencing project: providing services to taxonomists for standard genome sequencing and annotation.</title>
        <authorList>
            <consortium name="The Broad Institute Genomics Platform"/>
            <consortium name="The Broad Institute Genome Sequencing Center for Infectious Disease"/>
            <person name="Wu L."/>
            <person name="Ma J."/>
        </authorList>
    </citation>
    <scope>NUCLEOTIDE SEQUENCE [LARGE SCALE GENOMIC DNA]</scope>
    <source>
        <strain evidence="4">TISTR 1858</strain>
    </source>
</reference>
<organism evidence="3 4">
    <name type="scientific">Oceanobacillus kapialis</name>
    <dbReference type="NCBI Taxonomy" id="481353"/>
    <lineage>
        <taxon>Bacteria</taxon>
        <taxon>Bacillati</taxon>
        <taxon>Bacillota</taxon>
        <taxon>Bacilli</taxon>
        <taxon>Bacillales</taxon>
        <taxon>Bacillaceae</taxon>
        <taxon>Oceanobacillus</taxon>
    </lineage>
</organism>
<gene>
    <name evidence="3" type="ORF">ACFSUN_05485</name>
</gene>
<dbReference type="EMBL" id="JBHUMX010000013">
    <property type="protein sequence ID" value="MFD2628231.1"/>
    <property type="molecule type" value="Genomic_DNA"/>
</dbReference>
<keyword evidence="1" id="KW-1015">Disulfide bond</keyword>
<dbReference type="InterPro" id="IPR000866">
    <property type="entry name" value="AhpC/TSA"/>
</dbReference>
<evidence type="ECO:0000313" key="4">
    <source>
        <dbReference type="Proteomes" id="UP001597451"/>
    </source>
</evidence>
<sequence>MQLRERIPNLSGATGWLNSEITNNDIHEGKPILIHFWSVSCDSCVKSIPFIQSLLETQYDKIQVIAIHMPRSEKDKELDQITRKTAEYKMKQPIAIDNEYNLSKRFAVRHVPAYFLFDGSGLLRYKQSSGSVRLLKKRIDRFVDA</sequence>
<evidence type="ECO:0000256" key="1">
    <source>
        <dbReference type="ARBA" id="ARBA00023157"/>
    </source>
</evidence>
<protein>
    <submittedName>
        <fullName evidence="3">Redoxin domain-containing protein</fullName>
    </submittedName>
</protein>
<evidence type="ECO:0000259" key="2">
    <source>
        <dbReference type="PROSITE" id="PS51352"/>
    </source>
</evidence>
<dbReference type="PROSITE" id="PS51352">
    <property type="entry name" value="THIOREDOXIN_2"/>
    <property type="match status" value="1"/>
</dbReference>
<dbReference type="Proteomes" id="UP001597451">
    <property type="component" value="Unassembled WGS sequence"/>
</dbReference>
<feature type="domain" description="Thioredoxin" evidence="2">
    <location>
        <begin position="1"/>
        <end position="145"/>
    </location>
</feature>
<proteinExistence type="predicted"/>
<dbReference type="SUPFAM" id="SSF52833">
    <property type="entry name" value="Thioredoxin-like"/>
    <property type="match status" value="1"/>
</dbReference>
<comment type="caution">
    <text evidence="3">The sequence shown here is derived from an EMBL/GenBank/DDBJ whole genome shotgun (WGS) entry which is preliminary data.</text>
</comment>
<dbReference type="InterPro" id="IPR050553">
    <property type="entry name" value="Thioredoxin_ResA/DsbE_sf"/>
</dbReference>
<name>A0ABW5PYI4_9BACI</name>
<keyword evidence="4" id="KW-1185">Reference proteome</keyword>